<proteinExistence type="predicted"/>
<feature type="transmembrane region" description="Helical" evidence="1">
    <location>
        <begin position="230"/>
        <end position="248"/>
    </location>
</feature>
<keyword evidence="1" id="KW-0812">Transmembrane</keyword>
<dbReference type="Pfam" id="PF00892">
    <property type="entry name" value="EamA"/>
    <property type="match status" value="2"/>
</dbReference>
<protein>
    <submittedName>
        <fullName evidence="3">DMT family transporter</fullName>
    </submittedName>
</protein>
<feature type="transmembrane region" description="Helical" evidence="1">
    <location>
        <begin position="204"/>
        <end position="224"/>
    </location>
</feature>
<dbReference type="InterPro" id="IPR000620">
    <property type="entry name" value="EamA_dom"/>
</dbReference>
<evidence type="ECO:0000313" key="4">
    <source>
        <dbReference type="Proteomes" id="UP001060919"/>
    </source>
</evidence>
<feature type="transmembrane region" description="Helical" evidence="1">
    <location>
        <begin position="34"/>
        <end position="57"/>
    </location>
</feature>
<reference evidence="3" key="1">
    <citation type="submission" date="2022-09" db="EMBL/GenBank/DDBJ databases">
        <title>Aureispira anguillicida sp. nov., isolated from Leptocephalus of Japanese eel Anguilla japonica.</title>
        <authorList>
            <person name="Yuasa K."/>
            <person name="Mekata T."/>
            <person name="Ikunari K."/>
        </authorList>
    </citation>
    <scope>NUCLEOTIDE SEQUENCE</scope>
    <source>
        <strain evidence="3">EL160426</strain>
    </source>
</reference>
<dbReference type="SUPFAM" id="SSF103481">
    <property type="entry name" value="Multidrug resistance efflux transporter EmrE"/>
    <property type="match status" value="2"/>
</dbReference>
<evidence type="ECO:0000259" key="2">
    <source>
        <dbReference type="Pfam" id="PF00892"/>
    </source>
</evidence>
<accession>A0A915YIQ5</accession>
<feature type="domain" description="EamA" evidence="2">
    <location>
        <begin position="172"/>
        <end position="300"/>
    </location>
</feature>
<sequence length="305" mass="33392">MNQSYKYYFQVHLAVLLFGAVGLFGKLIQLSSGGIVLGRALLGAIFILGVSPIYTLYQNQKRATLPLDSFAKPKTALFEQFRPKTVKDLLFFGILGSILAFHWIAFFEAIQRSSVTIGVLTFSTFPIFTILFAPWFNKERLLFSDLVLAVIAFGGILLVMPSFSFEHQHTQGALWGVASGASFAILTLISQLMINGYSSNCVSFYQNGVAALILLPFFSADVLAGSSKDWFYLVLLGVIFTGIAHTMFINSMNGIKAQTASLITNLEPVYGILLAWLFLGETPHANVLLGGGLILAVAFFAMKKK</sequence>
<feature type="transmembrane region" description="Helical" evidence="1">
    <location>
        <begin position="7"/>
        <end position="28"/>
    </location>
</feature>
<name>A0A915YIQ5_9BACT</name>
<evidence type="ECO:0000256" key="1">
    <source>
        <dbReference type="SAM" id="Phobius"/>
    </source>
</evidence>
<feature type="transmembrane region" description="Helical" evidence="1">
    <location>
        <begin position="172"/>
        <end position="192"/>
    </location>
</feature>
<feature type="transmembrane region" description="Helical" evidence="1">
    <location>
        <begin position="141"/>
        <end position="160"/>
    </location>
</feature>
<feature type="transmembrane region" description="Helical" evidence="1">
    <location>
        <begin position="113"/>
        <end position="134"/>
    </location>
</feature>
<feature type="transmembrane region" description="Helical" evidence="1">
    <location>
        <begin position="285"/>
        <end position="302"/>
    </location>
</feature>
<feature type="transmembrane region" description="Helical" evidence="1">
    <location>
        <begin position="89"/>
        <end position="107"/>
    </location>
</feature>
<dbReference type="AlphaFoldDB" id="A0A915YIQ5"/>
<gene>
    <name evidence="3" type="ORF">AsAng_0045850</name>
</gene>
<dbReference type="PANTHER" id="PTHR22911">
    <property type="entry name" value="ACYL-MALONYL CONDENSING ENZYME-RELATED"/>
    <property type="match status" value="1"/>
</dbReference>
<dbReference type="RefSeq" id="WP_264789074.1">
    <property type="nucleotide sequence ID" value="NZ_AP026867.1"/>
</dbReference>
<feature type="transmembrane region" description="Helical" evidence="1">
    <location>
        <begin position="260"/>
        <end position="279"/>
    </location>
</feature>
<dbReference type="EMBL" id="AP026867">
    <property type="protein sequence ID" value="BDS13823.1"/>
    <property type="molecule type" value="Genomic_DNA"/>
</dbReference>
<dbReference type="GO" id="GO:0016020">
    <property type="term" value="C:membrane"/>
    <property type="evidence" value="ECO:0007669"/>
    <property type="project" value="InterPro"/>
</dbReference>
<dbReference type="Proteomes" id="UP001060919">
    <property type="component" value="Chromosome"/>
</dbReference>
<keyword evidence="1" id="KW-1133">Transmembrane helix</keyword>
<dbReference type="KEGG" id="aup:AsAng_0045850"/>
<organism evidence="3 4">
    <name type="scientific">Aureispira anguillae</name>
    <dbReference type="NCBI Taxonomy" id="2864201"/>
    <lineage>
        <taxon>Bacteria</taxon>
        <taxon>Pseudomonadati</taxon>
        <taxon>Bacteroidota</taxon>
        <taxon>Saprospiria</taxon>
        <taxon>Saprospirales</taxon>
        <taxon>Saprospiraceae</taxon>
        <taxon>Aureispira</taxon>
    </lineage>
</organism>
<keyword evidence="4" id="KW-1185">Reference proteome</keyword>
<keyword evidence="1" id="KW-0472">Membrane</keyword>
<feature type="domain" description="EamA" evidence="2">
    <location>
        <begin position="9"/>
        <end position="159"/>
    </location>
</feature>
<dbReference type="InterPro" id="IPR037185">
    <property type="entry name" value="EmrE-like"/>
</dbReference>
<evidence type="ECO:0000313" key="3">
    <source>
        <dbReference type="EMBL" id="BDS13823.1"/>
    </source>
</evidence>